<evidence type="ECO:0000313" key="6">
    <source>
        <dbReference type="EMBL" id="SIO07874.1"/>
    </source>
</evidence>
<dbReference type="InterPro" id="IPR036188">
    <property type="entry name" value="FAD/NAD-bd_sf"/>
</dbReference>
<evidence type="ECO:0000256" key="2">
    <source>
        <dbReference type="ARBA" id="ARBA00022729"/>
    </source>
</evidence>
<dbReference type="OrthoDB" id="9789960at2"/>
<dbReference type="PANTHER" id="PTHR46091:SF3">
    <property type="entry name" value="AMINE OXIDASE DOMAIN-CONTAINING PROTEIN"/>
    <property type="match status" value="1"/>
</dbReference>
<evidence type="ECO:0000256" key="1">
    <source>
        <dbReference type="ARBA" id="ARBA00022630"/>
    </source>
</evidence>
<dbReference type="AlphaFoldDB" id="A0A1N6GK30"/>
<accession>A0A1N6GK30</accession>
<protein>
    <submittedName>
        <fullName evidence="6">All-trans-retinol 13,14-reductase</fullName>
    </submittedName>
</protein>
<dbReference type="GO" id="GO:0007264">
    <property type="term" value="P:small GTPase-mediated signal transduction"/>
    <property type="evidence" value="ECO:0007669"/>
    <property type="project" value="InterPro"/>
</dbReference>
<evidence type="ECO:0000256" key="3">
    <source>
        <dbReference type="ARBA" id="ARBA00022827"/>
    </source>
</evidence>
<dbReference type="SUPFAM" id="SSF51905">
    <property type="entry name" value="FAD/NAD(P)-binding domain"/>
    <property type="match status" value="1"/>
</dbReference>
<evidence type="ECO:0000313" key="7">
    <source>
        <dbReference type="Proteomes" id="UP000185003"/>
    </source>
</evidence>
<name>A0A1N6GK30_9BACT</name>
<dbReference type="EMBL" id="FSRA01000001">
    <property type="protein sequence ID" value="SIO07874.1"/>
    <property type="molecule type" value="Genomic_DNA"/>
</dbReference>
<evidence type="ECO:0000256" key="4">
    <source>
        <dbReference type="ARBA" id="ARBA00022857"/>
    </source>
</evidence>
<keyword evidence="1" id="KW-0285">Flavoprotein</keyword>
<gene>
    <name evidence="6" type="ORF">SAMN04488055_2820</name>
</gene>
<dbReference type="RefSeq" id="WP_074239840.1">
    <property type="nucleotide sequence ID" value="NZ_FSRA01000001.1"/>
</dbReference>
<keyword evidence="7" id="KW-1185">Reference proteome</keyword>
<dbReference type="GO" id="GO:0005092">
    <property type="term" value="F:GDP-dissociation inhibitor activity"/>
    <property type="evidence" value="ECO:0007669"/>
    <property type="project" value="InterPro"/>
</dbReference>
<dbReference type="PRINTS" id="PR00891">
    <property type="entry name" value="RABGDIREP"/>
</dbReference>
<keyword evidence="4" id="KW-0521">NADP</keyword>
<reference evidence="6 7" key="1">
    <citation type="submission" date="2016-11" db="EMBL/GenBank/DDBJ databases">
        <authorList>
            <person name="Jaros S."/>
            <person name="Januszkiewicz K."/>
            <person name="Wedrychowicz H."/>
        </authorList>
    </citation>
    <scope>NUCLEOTIDE SEQUENCE [LARGE SCALE GENOMIC DNA]</scope>
    <source>
        <strain evidence="6 7">DSM 24787</strain>
    </source>
</reference>
<proteinExistence type="predicted"/>
<dbReference type="PANTHER" id="PTHR46091">
    <property type="entry name" value="BLR7054 PROTEIN"/>
    <property type="match status" value="1"/>
</dbReference>
<organism evidence="6 7">
    <name type="scientific">Chitinophaga niabensis</name>
    <dbReference type="NCBI Taxonomy" id="536979"/>
    <lineage>
        <taxon>Bacteria</taxon>
        <taxon>Pseudomonadati</taxon>
        <taxon>Bacteroidota</taxon>
        <taxon>Chitinophagia</taxon>
        <taxon>Chitinophagales</taxon>
        <taxon>Chitinophagaceae</taxon>
        <taxon>Chitinophaga</taxon>
    </lineage>
</organism>
<keyword evidence="5" id="KW-0520">NAD</keyword>
<dbReference type="STRING" id="536979.SAMN04488055_2820"/>
<dbReference type="Pfam" id="PF13450">
    <property type="entry name" value="NAD_binding_8"/>
    <property type="match status" value="1"/>
</dbReference>
<keyword evidence="2" id="KW-0732">Signal</keyword>
<evidence type="ECO:0000256" key="5">
    <source>
        <dbReference type="ARBA" id="ARBA00023027"/>
    </source>
</evidence>
<dbReference type="Gene3D" id="3.50.50.60">
    <property type="entry name" value="FAD/NAD(P)-binding domain"/>
    <property type="match status" value="2"/>
</dbReference>
<dbReference type="InterPro" id="IPR052206">
    <property type="entry name" value="Retinol_saturase"/>
</dbReference>
<keyword evidence="3" id="KW-0274">FAD</keyword>
<dbReference type="Proteomes" id="UP000185003">
    <property type="component" value="Unassembled WGS sequence"/>
</dbReference>
<sequence length="502" mass="56699">MHNYDVVIIGSGLGGLVCGAILSKNGYKVCVLEKNKQIGGCLQTFSRDKTIFDSGVHYVGGLEPGQNLYQIFKYLGIMDKLHLKKLDADCFDRIAFAGDPKEYKMAQGYEPFIQGLLKDFPDEEKALREYCNTLQHICTKFPLYNLRMGGFDEKESVLSVNAAEYINSLSSNKRFTAVLAGNNPLYAGVEDKTPMYVHALVLNSYIESSWKCVNGGSQIGKWLARVITDHGGILLKHQDVKKIVAEGREVQYVETAEGKRYTGKNYISNAHPSNTLDMLESDVIRQAYRSRIQNLENGTSTLMVNAVLKPGMFPHMNYNYYYYGIDNVWGGLEYTHESWPAGYAMFVSPNPKDDRFANGLSIMAYLNIKDVEQWKDTFNTVSKESDRGQDYEAYKTERAEKLLDLVEERFPVLRQCIQSYYVATPLSFRDYIGTHDGSMYGVLKDCNDPLRTFISARTKLSNLFLTGQNLNMHGILGVSMSSVVTCSELLDMEKLLHEIRTA</sequence>
<dbReference type="InterPro" id="IPR018203">
    <property type="entry name" value="GDP_dissociation_inhibitor"/>
</dbReference>